<reference evidence="1" key="1">
    <citation type="journal article" date="2015" name="Nature">
        <title>Complex archaea that bridge the gap between prokaryotes and eukaryotes.</title>
        <authorList>
            <person name="Spang A."/>
            <person name="Saw J.H."/>
            <person name="Jorgensen S.L."/>
            <person name="Zaremba-Niedzwiedzka K."/>
            <person name="Martijn J."/>
            <person name="Lind A.E."/>
            <person name="van Eijk R."/>
            <person name="Schleper C."/>
            <person name="Guy L."/>
            <person name="Ettema T.J."/>
        </authorList>
    </citation>
    <scope>NUCLEOTIDE SEQUENCE</scope>
</reference>
<dbReference type="AlphaFoldDB" id="A0A0F9ID10"/>
<gene>
    <name evidence="1" type="ORF">LCGC14_1673770</name>
</gene>
<evidence type="ECO:0000313" key="1">
    <source>
        <dbReference type="EMBL" id="KKM17639.1"/>
    </source>
</evidence>
<accession>A0A0F9ID10</accession>
<sequence>MVSDLISFAEKNDLYDPLKDSKLSKYAREYPLGIWMEIQSKWLDENKQLSDYAKFFIAPQNIFELRKRPPSAN</sequence>
<protein>
    <submittedName>
        <fullName evidence="1">Uncharacterized protein</fullName>
    </submittedName>
</protein>
<name>A0A0F9ID10_9ZZZZ</name>
<proteinExistence type="predicted"/>
<organism evidence="1">
    <name type="scientific">marine sediment metagenome</name>
    <dbReference type="NCBI Taxonomy" id="412755"/>
    <lineage>
        <taxon>unclassified sequences</taxon>
        <taxon>metagenomes</taxon>
        <taxon>ecological metagenomes</taxon>
    </lineage>
</organism>
<dbReference type="EMBL" id="LAZR01014406">
    <property type="protein sequence ID" value="KKM17639.1"/>
    <property type="molecule type" value="Genomic_DNA"/>
</dbReference>
<comment type="caution">
    <text evidence="1">The sequence shown here is derived from an EMBL/GenBank/DDBJ whole genome shotgun (WGS) entry which is preliminary data.</text>
</comment>